<evidence type="ECO:0000259" key="2">
    <source>
        <dbReference type="Pfam" id="PF01571"/>
    </source>
</evidence>
<dbReference type="GO" id="GO:0008168">
    <property type="term" value="F:methyltransferase activity"/>
    <property type="evidence" value="ECO:0007669"/>
    <property type="project" value="UniProtKB-KW"/>
</dbReference>
<keyword evidence="5" id="KW-0808">Transferase</keyword>
<dbReference type="Pfam" id="PF01571">
    <property type="entry name" value="GCV_T"/>
    <property type="match status" value="1"/>
</dbReference>
<dbReference type="InterPro" id="IPR006222">
    <property type="entry name" value="GCVT_N"/>
</dbReference>
<keyword evidence="6" id="KW-1185">Reference proteome</keyword>
<evidence type="ECO:0000259" key="4">
    <source>
        <dbReference type="Pfam" id="PF09347"/>
    </source>
</evidence>
<dbReference type="PATRIC" id="fig|1125411.7.peg.1116"/>
<dbReference type="InterPro" id="IPR027266">
    <property type="entry name" value="TrmE/GcvT-like"/>
</dbReference>
<feature type="domain" description="DUF1989" evidence="4">
    <location>
        <begin position="171"/>
        <end position="338"/>
    </location>
</feature>
<accession>A0A0M3T235</accession>
<evidence type="ECO:0000259" key="3">
    <source>
        <dbReference type="Pfam" id="PF08669"/>
    </source>
</evidence>
<dbReference type="GO" id="GO:0032259">
    <property type="term" value="P:methylation"/>
    <property type="evidence" value="ECO:0007669"/>
    <property type="project" value="UniProtKB-KW"/>
</dbReference>
<proteinExistence type="predicted"/>
<dbReference type="SUPFAM" id="SSF101790">
    <property type="entry name" value="Aminomethyltransferase beta-barrel domain"/>
    <property type="match status" value="1"/>
</dbReference>
<dbReference type="Proteomes" id="UP000068905">
    <property type="component" value="Chromosome"/>
</dbReference>
<dbReference type="InterPro" id="IPR029043">
    <property type="entry name" value="GcvT/YgfZ_C"/>
</dbReference>
<keyword evidence="5" id="KW-0489">Methyltransferase</keyword>
<name>A0A0M3T235_9GAMM</name>
<keyword evidence="1" id="KW-0032">Aminotransferase</keyword>
<dbReference type="AlphaFoldDB" id="A0A0M3T235"/>
<dbReference type="STRING" id="1125411.W908_05660"/>
<feature type="domain" description="Aminomethyltransferase C-terminal" evidence="3">
    <location>
        <begin position="677"/>
        <end position="758"/>
    </location>
</feature>
<dbReference type="InterPro" id="IPR028896">
    <property type="entry name" value="GcvT/YgfZ/DmdA"/>
</dbReference>
<evidence type="ECO:0000313" key="6">
    <source>
        <dbReference type="Proteomes" id="UP000068905"/>
    </source>
</evidence>
<dbReference type="Pfam" id="PF08669">
    <property type="entry name" value="GCV_T_C"/>
    <property type="match status" value="1"/>
</dbReference>
<protein>
    <submittedName>
        <fullName evidence="5">Aminomethyltransferase</fullName>
    </submittedName>
</protein>
<dbReference type="PANTHER" id="PTHR43757:SF2">
    <property type="entry name" value="AMINOMETHYLTRANSFERASE, MITOCHONDRIAL"/>
    <property type="match status" value="1"/>
</dbReference>
<dbReference type="RefSeq" id="WP_053820292.1">
    <property type="nucleotide sequence ID" value="NZ_CP006911.1"/>
</dbReference>
<dbReference type="InterPro" id="IPR013977">
    <property type="entry name" value="GcvT_C"/>
</dbReference>
<evidence type="ECO:0000313" key="5">
    <source>
        <dbReference type="EMBL" id="ALE02075.1"/>
    </source>
</evidence>
<organism evidence="5 6">
    <name type="scientific">Candidatus Pseudothioglobus singularis PS1</name>
    <dbReference type="NCBI Taxonomy" id="1125411"/>
    <lineage>
        <taxon>Bacteria</taxon>
        <taxon>Pseudomonadati</taxon>
        <taxon>Pseudomonadota</taxon>
        <taxon>Gammaproteobacteria</taxon>
        <taxon>Candidatus Pseudothioglobaceae</taxon>
        <taxon>Candidatus Pseudothioglobus</taxon>
    </lineage>
</organism>
<sequence length="766" mass="85255">MRVSNIRYNGDCETYQILGGEAISIDLKSGDSVEIVDVEGDQKCSVLAFDSKKSSALSSLNWNTKPKNNSNKISSGDCSEMLKAILNGKKIKSKEFQATELFSESSPADTRQSFNTNNDLLCVFDAEGGPMLVDQQNSPTEILINVSRSNPTIPSERLPEPLAKPTKEIRVKDSSAVAYKVKAGEYIQIIDVEGQQCSDFQAFLEEDLNNNLELCLDPTVTRSQMLASYPAPGTHDKFYNQNSVPLVEVIQDTVCRHDTFGLACNAKYYEDRGFPGHISCTDNFNSSLAEFGVAPRRNWAAVNLFFNTAIEECHSLSSDVSWSRPGDYVLLRAVDDLVCVSSACPDDTTSSNGWNPTDIHVRIYDKSNNFSSATAFRPDPQSIPTMTKETGFHKNTSKLTKNFDNYNGYWLPLEYTNLGAIKEYWQAREGVVMIDLAPLRKFEIYGQDSEVLMQYAITKDVRKLAIGQVVYSAMCYDNGCMIDDGTLFRLDDNNFRWIGGSDDGGKHLRKIAEDRGLDVRVKSSTDQLHNVAVQGPKSRETLSKIIWIPKLQTTIEDLKWFRFTIGRIGGEFGIPVMVSRTGYSGELGYEVFAHPKDCEAVWDAIAEAGEEFDICPLGLNALDMLRIEAGLIFAGYEFCDQTDPFEAGIAFTVPLKTKEDDFSGKESLILRKNSPQRVLVGLELDTNEVALHGDGVYIGKQQVGIITSATRSPILKKNIALCRISVSASEIDNEVEVGKLDGHHKRLSAKVVRFPFYDPEKTRVRM</sequence>
<dbReference type="Pfam" id="PF09347">
    <property type="entry name" value="DUF1989"/>
    <property type="match status" value="1"/>
</dbReference>
<dbReference type="OrthoDB" id="9774591at2"/>
<dbReference type="InterPro" id="IPR018959">
    <property type="entry name" value="DUF1989"/>
</dbReference>
<dbReference type="PANTHER" id="PTHR43757">
    <property type="entry name" value="AMINOMETHYLTRANSFERASE"/>
    <property type="match status" value="1"/>
</dbReference>
<evidence type="ECO:0000256" key="1">
    <source>
        <dbReference type="ARBA" id="ARBA00022576"/>
    </source>
</evidence>
<gene>
    <name evidence="5" type="ORF">W908_05660</name>
</gene>
<dbReference type="KEGG" id="tsn:W908_05660"/>
<dbReference type="EMBL" id="CP006911">
    <property type="protein sequence ID" value="ALE02075.1"/>
    <property type="molecule type" value="Genomic_DNA"/>
</dbReference>
<feature type="domain" description="GCVT N-terminal" evidence="2">
    <location>
        <begin position="393"/>
        <end position="656"/>
    </location>
</feature>
<dbReference type="SUPFAM" id="SSF103025">
    <property type="entry name" value="Folate-binding domain"/>
    <property type="match status" value="1"/>
</dbReference>
<dbReference type="GO" id="GO:0008483">
    <property type="term" value="F:transaminase activity"/>
    <property type="evidence" value="ECO:0007669"/>
    <property type="project" value="UniProtKB-KW"/>
</dbReference>
<dbReference type="Gene3D" id="3.30.1360.120">
    <property type="entry name" value="Probable tRNA modification gtpase trme, domain 1"/>
    <property type="match status" value="1"/>
</dbReference>
<reference evidence="5 6" key="1">
    <citation type="journal article" date="2015" name="Genome Announc.">
        <title>Genome Sequence of 'Candidatus Thioglobus singularis' Strain PS1, a Mixotroph from the SUP05 Clade of Marine Gammaproteobacteria.</title>
        <authorList>
            <person name="Marshall K.T."/>
            <person name="Morris R.M."/>
        </authorList>
    </citation>
    <scope>NUCLEOTIDE SEQUENCE [LARGE SCALE GENOMIC DNA]</scope>
    <source>
        <strain evidence="5 6">PS1</strain>
    </source>
</reference>